<organism evidence="1 2">
    <name type="scientific">Rhizophagus irregularis</name>
    <dbReference type="NCBI Taxonomy" id="588596"/>
    <lineage>
        <taxon>Eukaryota</taxon>
        <taxon>Fungi</taxon>
        <taxon>Fungi incertae sedis</taxon>
        <taxon>Mucoromycota</taxon>
        <taxon>Glomeromycotina</taxon>
        <taxon>Glomeromycetes</taxon>
        <taxon>Glomerales</taxon>
        <taxon>Glomeraceae</taxon>
        <taxon>Rhizophagus</taxon>
    </lineage>
</organism>
<evidence type="ECO:0000313" key="1">
    <source>
        <dbReference type="EMBL" id="PKC60296.1"/>
    </source>
</evidence>
<dbReference type="EMBL" id="LLXH01001168">
    <property type="protein sequence ID" value="PKC60296.1"/>
    <property type="molecule type" value="Genomic_DNA"/>
</dbReference>
<dbReference type="VEuPathDB" id="FungiDB:RhiirA1_468235"/>
<sequence length="70" mass="8720">MDIHECIIFTEFLWKTWRINGNIWIKIFYRLKNKQLKFREAKEEGFFFNQKKIISFEILEGKNNNIDYID</sequence>
<reference evidence="1 2" key="2">
    <citation type="submission" date="2017-10" db="EMBL/GenBank/DDBJ databases">
        <title>Genome analyses suggest a sexual origin of heterokaryosis in a supposedly ancient asexual fungus.</title>
        <authorList>
            <person name="Corradi N."/>
            <person name="Sedzielewska K."/>
            <person name="Noel J."/>
            <person name="Charron P."/>
            <person name="Farinelli L."/>
            <person name="Marton T."/>
            <person name="Kruger M."/>
            <person name="Pelin A."/>
            <person name="Brachmann A."/>
            <person name="Corradi N."/>
        </authorList>
    </citation>
    <scope>NUCLEOTIDE SEQUENCE [LARGE SCALE GENOMIC DNA]</scope>
    <source>
        <strain evidence="1 2">A1</strain>
    </source>
</reference>
<protein>
    <submittedName>
        <fullName evidence="1">Uncharacterized protein</fullName>
    </submittedName>
</protein>
<name>A0A2N0RAJ1_9GLOM</name>
<dbReference type="Proteomes" id="UP000232688">
    <property type="component" value="Unassembled WGS sequence"/>
</dbReference>
<proteinExistence type="predicted"/>
<evidence type="ECO:0000313" key="2">
    <source>
        <dbReference type="Proteomes" id="UP000232688"/>
    </source>
</evidence>
<comment type="caution">
    <text evidence="1">The sequence shown here is derived from an EMBL/GenBank/DDBJ whole genome shotgun (WGS) entry which is preliminary data.</text>
</comment>
<dbReference type="AlphaFoldDB" id="A0A2N0RAJ1"/>
<gene>
    <name evidence="1" type="ORF">RhiirA1_468235</name>
</gene>
<accession>A0A2N0RAJ1</accession>
<reference evidence="1 2" key="1">
    <citation type="submission" date="2017-10" db="EMBL/GenBank/DDBJ databases">
        <title>Extensive intraspecific genome diversity in a model arbuscular mycorrhizal fungus.</title>
        <authorList>
            <person name="Chen E.C.H."/>
            <person name="Morin E."/>
            <person name="Baudet D."/>
            <person name="Noel J."/>
            <person name="Ndikumana S."/>
            <person name="Charron P."/>
            <person name="St-Onge C."/>
            <person name="Giorgi J."/>
            <person name="Grigoriev I.V."/>
            <person name="Roux C."/>
            <person name="Martin F.M."/>
            <person name="Corradi N."/>
        </authorList>
    </citation>
    <scope>NUCLEOTIDE SEQUENCE [LARGE SCALE GENOMIC DNA]</scope>
    <source>
        <strain evidence="1 2">A1</strain>
    </source>
</reference>